<dbReference type="InParanoid" id="C7ZG79"/>
<proteinExistence type="predicted"/>
<dbReference type="Pfam" id="PF20150">
    <property type="entry name" value="2EXR"/>
    <property type="match status" value="1"/>
</dbReference>
<dbReference type="Proteomes" id="UP000005206">
    <property type="component" value="Chromosome 11"/>
</dbReference>
<evidence type="ECO:0000259" key="1">
    <source>
        <dbReference type="Pfam" id="PF20150"/>
    </source>
</evidence>
<dbReference type="AlphaFoldDB" id="C7ZG79"/>
<gene>
    <name evidence="2" type="ORF">NECHADRAFT_29528</name>
</gene>
<protein>
    <recommendedName>
        <fullName evidence="1">2EXR domain-containing protein</fullName>
    </recommendedName>
</protein>
<dbReference type="HOGENOM" id="CLU_2694558_0_0_1"/>
<accession>C7ZG79</accession>
<organism evidence="2 3">
    <name type="scientific">Fusarium vanettenii (strain ATCC MYA-4622 / CBS 123669 / FGSC 9596 / NRRL 45880 / 77-13-4)</name>
    <name type="common">Fusarium solani subsp. pisi</name>
    <dbReference type="NCBI Taxonomy" id="660122"/>
    <lineage>
        <taxon>Eukaryota</taxon>
        <taxon>Fungi</taxon>
        <taxon>Dikarya</taxon>
        <taxon>Ascomycota</taxon>
        <taxon>Pezizomycotina</taxon>
        <taxon>Sordariomycetes</taxon>
        <taxon>Hypocreomycetidae</taxon>
        <taxon>Hypocreales</taxon>
        <taxon>Nectriaceae</taxon>
        <taxon>Fusarium</taxon>
        <taxon>Fusarium solani species complex</taxon>
        <taxon>Fusarium vanettenii</taxon>
    </lineage>
</organism>
<dbReference type="EMBL" id="GG698924">
    <property type="protein sequence ID" value="EEU37033.1"/>
    <property type="molecule type" value="Genomic_DNA"/>
</dbReference>
<dbReference type="KEGG" id="nhe:NECHADRAFT_29528"/>
<dbReference type="GeneID" id="9664947"/>
<dbReference type="RefSeq" id="XP_003042746.1">
    <property type="nucleotide sequence ID" value="XM_003042700.1"/>
</dbReference>
<feature type="domain" description="2EXR" evidence="1">
    <location>
        <begin position="6"/>
        <end position="37"/>
    </location>
</feature>
<evidence type="ECO:0000313" key="3">
    <source>
        <dbReference type="Proteomes" id="UP000005206"/>
    </source>
</evidence>
<evidence type="ECO:0000313" key="2">
    <source>
        <dbReference type="EMBL" id="EEU37033.1"/>
    </source>
</evidence>
<reference evidence="2 3" key="1">
    <citation type="journal article" date="2009" name="PLoS Genet.">
        <title>The genome of Nectria haematococca: contribution of supernumerary chromosomes to gene expansion.</title>
        <authorList>
            <person name="Coleman J.J."/>
            <person name="Rounsley S.D."/>
            <person name="Rodriguez-Carres M."/>
            <person name="Kuo A."/>
            <person name="Wasmann C.C."/>
            <person name="Grimwood J."/>
            <person name="Schmutz J."/>
            <person name="Taga M."/>
            <person name="White G.J."/>
            <person name="Zhou S."/>
            <person name="Schwartz D.C."/>
            <person name="Freitag M."/>
            <person name="Ma L.J."/>
            <person name="Danchin E.G."/>
            <person name="Henrissat B."/>
            <person name="Coutinho P.M."/>
            <person name="Nelson D.R."/>
            <person name="Straney D."/>
            <person name="Napoli C.A."/>
            <person name="Barker B.M."/>
            <person name="Gribskov M."/>
            <person name="Rep M."/>
            <person name="Kroken S."/>
            <person name="Molnar I."/>
            <person name="Rensing C."/>
            <person name="Kennell J.C."/>
            <person name="Zamora J."/>
            <person name="Farman M.L."/>
            <person name="Selker E.U."/>
            <person name="Salamov A."/>
            <person name="Shapiro H."/>
            <person name="Pangilinan J."/>
            <person name="Lindquist E."/>
            <person name="Lamers C."/>
            <person name="Grigoriev I.V."/>
            <person name="Geiser D.M."/>
            <person name="Covert S.F."/>
            <person name="Temporini E."/>
            <person name="Vanetten H.D."/>
        </authorList>
    </citation>
    <scope>NUCLEOTIDE SEQUENCE [LARGE SCALE GENOMIC DNA]</scope>
    <source>
        <strain evidence="3">ATCC MYA-4622 / CBS 123669 / FGSC 9596 / NRRL 45880 / 77-13-4</strain>
    </source>
</reference>
<keyword evidence="3" id="KW-1185">Reference proteome</keyword>
<sequence length="74" mass="8901">MDSPTFHSFPRLPAELRPYIWQQGCLPSQQYHRGLHYFNLNDQKKLIPESRAVVMKHSRLMEWKEFQEKASREG</sequence>
<dbReference type="InterPro" id="IPR045518">
    <property type="entry name" value="2EXR"/>
</dbReference>
<feature type="non-terminal residue" evidence="2">
    <location>
        <position position="74"/>
    </location>
</feature>
<dbReference type="VEuPathDB" id="FungiDB:NECHADRAFT_29528"/>
<name>C7ZG79_FUSV7</name>
<dbReference type="OrthoDB" id="3596450at2759"/>